<proteinExistence type="predicted"/>
<keyword evidence="4" id="KW-1185">Reference proteome</keyword>
<feature type="domain" description="DUF6443" evidence="2">
    <location>
        <begin position="50"/>
        <end position="169"/>
    </location>
</feature>
<protein>
    <recommendedName>
        <fullName evidence="2">DUF6443 domain-containing protein</fullName>
    </recommendedName>
</protein>
<feature type="chain" id="PRO_5045538770" description="DUF6443 domain-containing protein" evidence="1">
    <location>
        <begin position="22"/>
        <end position="640"/>
    </location>
</feature>
<evidence type="ECO:0000259" key="2">
    <source>
        <dbReference type="Pfam" id="PF20041"/>
    </source>
</evidence>
<evidence type="ECO:0000256" key="1">
    <source>
        <dbReference type="SAM" id="SignalP"/>
    </source>
</evidence>
<gene>
    <name evidence="3" type="ORF">E1163_03655</name>
</gene>
<organism evidence="3 4">
    <name type="scientific">Fulvivirga kasyanovii</name>
    <dbReference type="NCBI Taxonomy" id="396812"/>
    <lineage>
        <taxon>Bacteria</taxon>
        <taxon>Pseudomonadati</taxon>
        <taxon>Bacteroidota</taxon>
        <taxon>Cytophagia</taxon>
        <taxon>Cytophagales</taxon>
        <taxon>Fulvivirgaceae</taxon>
        <taxon>Fulvivirga</taxon>
    </lineage>
</organism>
<feature type="signal peptide" evidence="1">
    <location>
        <begin position="1"/>
        <end position="21"/>
    </location>
</feature>
<sequence>MKYIANILVAGLFFMAFDGHAQHNIDISNANYLVERNPDHPVQHAVYNTAPYAHRAITKVQYHDGLGRPIQTTLHNQSPGSQGKDLISIVKYDQFGRNEKNYLIYAKDLNGSYDHTALASLLAYYNSGGTKETNYPYAVTLFDGSPLNRAMEQGAPGEAWQPGGAAVSFAKGTNINDDAIKRWEVNSTGALSLEGTYASGALSKDITTDEEGHQTIQFINKLGQTILKRVQVVKVVSGTYQAEEWADTYYIYDLSGNLRYVLPPEAVKATGTPAATPYTVPDDLLKHWAFQYNYDGRKRMVEKRVPGSDWVYMVYDNRDRLVLTQDGNQRDPEETTGREWTFTKYDALNRPVATGTYIHVAAIDRDAMQLEVNNYYAGSPSDTWYESFNGSTALHGYTDRSFPADVAADSYLTVTYYDNYDFKTLPGFGDSYNYDPDQLGTASYQNVDYSFPATEFERVKGLATGSKIQVLDGANTWISTVTYYDDRYRVVQTIMENPDGNIDKTSTLYNFPGWVLATYTEHQKEGTVFGIKRRYTYDHTGRPMAGYHELFENGQSRGEVLLAENKYNELGELVEKNLHVEHGTPHQSIDYRYNIRGWLESVNNSTLQIEPGRNTDDANPDLFGMELFYNHPLNGVDTSN</sequence>
<dbReference type="Proteomes" id="UP000798808">
    <property type="component" value="Unassembled WGS sequence"/>
</dbReference>
<dbReference type="InterPro" id="IPR045619">
    <property type="entry name" value="DUF6443"/>
</dbReference>
<dbReference type="Pfam" id="PF20041">
    <property type="entry name" value="DUF6443"/>
    <property type="match status" value="1"/>
</dbReference>
<dbReference type="RefSeq" id="WP_155169570.1">
    <property type="nucleotide sequence ID" value="NZ_BAAAFL010000055.1"/>
</dbReference>
<evidence type="ECO:0000313" key="4">
    <source>
        <dbReference type="Proteomes" id="UP000798808"/>
    </source>
</evidence>
<dbReference type="Gene3D" id="2.180.10.10">
    <property type="entry name" value="RHS repeat-associated core"/>
    <property type="match status" value="1"/>
</dbReference>
<comment type="caution">
    <text evidence="3">The sequence shown here is derived from an EMBL/GenBank/DDBJ whole genome shotgun (WGS) entry which is preliminary data.</text>
</comment>
<accession>A0ABW9RKZ5</accession>
<evidence type="ECO:0000313" key="3">
    <source>
        <dbReference type="EMBL" id="MTI24034.1"/>
    </source>
</evidence>
<keyword evidence="1" id="KW-0732">Signal</keyword>
<name>A0ABW9RKZ5_9BACT</name>
<reference evidence="3 4" key="1">
    <citation type="submission" date="2019-02" db="EMBL/GenBank/DDBJ databases">
        <authorList>
            <person name="Goldberg S.R."/>
            <person name="Haltli B.A."/>
            <person name="Correa H."/>
            <person name="Russell K.G."/>
        </authorList>
    </citation>
    <scope>NUCLEOTIDE SEQUENCE [LARGE SCALE GENOMIC DNA]</scope>
    <source>
        <strain evidence="3 4">JCM 16186</strain>
    </source>
</reference>
<dbReference type="EMBL" id="SMLW01000353">
    <property type="protein sequence ID" value="MTI24034.1"/>
    <property type="molecule type" value="Genomic_DNA"/>
</dbReference>